<protein>
    <submittedName>
        <fullName evidence="1">Uncharacterized protein</fullName>
    </submittedName>
</protein>
<dbReference type="AlphaFoldDB" id="A0A6M3XWC9"/>
<reference evidence="1" key="1">
    <citation type="submission" date="2020-03" db="EMBL/GenBank/DDBJ databases">
        <title>The deep terrestrial virosphere.</title>
        <authorList>
            <person name="Holmfeldt K."/>
            <person name="Nilsson E."/>
            <person name="Simone D."/>
            <person name="Lopez-Fernandez M."/>
            <person name="Wu X."/>
            <person name="de Brujin I."/>
            <person name="Lundin D."/>
            <person name="Andersson A."/>
            <person name="Bertilsson S."/>
            <person name="Dopson M."/>
        </authorList>
    </citation>
    <scope>NUCLEOTIDE SEQUENCE</scope>
    <source>
        <strain evidence="1">TM448B02932</strain>
    </source>
</reference>
<evidence type="ECO:0000313" key="1">
    <source>
        <dbReference type="EMBL" id="QJI02123.1"/>
    </source>
</evidence>
<sequence>MPIHNPAEVDGDPGEGHITIGAWNYNTIVQGTWGFIVQAAMYGGFYWRNTPPANADEITYQVYLAAGTYTLRLIGGKNSNAGILDIYLDAVEVASFDQYVAVPVYNQVFTQAGIVVASSKLYTLTCKVDGRNGASSNFYVYLGIIALWRTA</sequence>
<dbReference type="EMBL" id="MT144976">
    <property type="protein sequence ID" value="QJI02123.1"/>
    <property type="molecule type" value="Genomic_DNA"/>
</dbReference>
<gene>
    <name evidence="1" type="ORF">TM448B02932_0003</name>
</gene>
<name>A0A6M3XWC9_9ZZZZ</name>
<dbReference type="Gene3D" id="2.60.120.260">
    <property type="entry name" value="Galactose-binding domain-like"/>
    <property type="match status" value="1"/>
</dbReference>
<accession>A0A6M3XWC9</accession>
<proteinExistence type="predicted"/>
<organism evidence="1">
    <name type="scientific">viral metagenome</name>
    <dbReference type="NCBI Taxonomy" id="1070528"/>
    <lineage>
        <taxon>unclassified sequences</taxon>
        <taxon>metagenomes</taxon>
        <taxon>organismal metagenomes</taxon>
    </lineage>
</organism>